<dbReference type="InterPro" id="IPR036974">
    <property type="entry name" value="PUA_sf"/>
</dbReference>
<dbReference type="Pfam" id="PF14810">
    <property type="entry name" value="TGT_C2"/>
    <property type="match status" value="1"/>
</dbReference>
<dbReference type="GeneID" id="84221932"/>
<dbReference type="GO" id="GO:0003723">
    <property type="term" value="F:RNA binding"/>
    <property type="evidence" value="ECO:0007669"/>
    <property type="project" value="InterPro"/>
</dbReference>
<dbReference type="RefSeq" id="WP_048101966.1">
    <property type="nucleotide sequence ID" value="NZ_LKBH01000130.1"/>
</dbReference>
<keyword evidence="5 7" id="KW-0479">Metal-binding</keyword>
<sequence length="622" mass="71737">MHLLYRENLARIAKFHTKHGDIETPTVLPVINPNLNFLSESELRSLGAQAVITNSYIIRRTDSLRENALKYGVHKLIGFNGPIMTDSGTFQSYVYGDIEYTNKEIVDFQKKIGSDIITILDIFTRPEDKYEESKHAVEETYRRLQEIDIGDDIIAGPIQGSVYPDLRSLSAQLMSRAPYLPIGGVVPLLESYRYDDLVKIIINSKINADFSRPVHLFGGGHPMFFAFSVMLGVDLFDSASYIKYAKDNRILYHEGTRSLKDLLDFPEWSPLYGRYKPQELIQESEEIRLKELAKHNLKAIFMEINEIKERIYENTLYQYVEEIAHAHPALYRAYINILSENTLTKFQSISSKSPFYYFDSNSLENPWVKRLKNYTYKYISNGKKTILIPKKLWKPGMPTGQKLIDFYEQNDFNILVPWNGIYIPVELENTFPVGQMVSSELIFNDLRDSYIRYLKSINDEVIPYTDYTIKEKIRDFDLEKINTVFDYQFGVKNFFNNNDQIIKSKTTGHIRNIIRNSKLIATMRNDGFFTLTPDGGIFLLAMLDYPLSRVVVTEDSAEFNSKGYNVFFKFILDFDHNIIAGNDVLVVDSSDRLCAVGKATVSGTEMKYYKDGIAVKVHRGIK</sequence>
<feature type="active site" description="Nucleophile" evidence="7">
    <location>
        <position position="86"/>
    </location>
</feature>
<keyword evidence="4 7" id="KW-0819">tRNA processing</keyword>
<keyword evidence="2 7" id="KW-0328">Glycosyltransferase</keyword>
<dbReference type="InterPro" id="IPR004521">
    <property type="entry name" value="Uncharacterised_CHP00451"/>
</dbReference>
<proteinExistence type="inferred from homology"/>
<comment type="function">
    <text evidence="7">Exchanges the guanine residue with 7-cyano-7-deazaguanine (preQ0) at position 15 in the dihydrouridine loop (D-loop) of archaeal tRNAs.</text>
</comment>
<comment type="catalytic activity">
    <reaction evidence="7">
        <text>guanosine(15) in tRNA + 7-cyano-7-carbaguanine = 7-cyano-7-carbaguanosine(15) in tRNA + guanine</text>
        <dbReference type="Rhea" id="RHEA:43164"/>
        <dbReference type="Rhea" id="RHEA-COMP:10371"/>
        <dbReference type="Rhea" id="RHEA-COMP:10372"/>
        <dbReference type="ChEBI" id="CHEBI:16235"/>
        <dbReference type="ChEBI" id="CHEBI:45075"/>
        <dbReference type="ChEBI" id="CHEBI:74269"/>
        <dbReference type="ChEBI" id="CHEBI:82850"/>
        <dbReference type="EC" id="2.4.2.48"/>
    </reaction>
</comment>
<evidence type="ECO:0000256" key="1">
    <source>
        <dbReference type="ARBA" id="ARBA00005030"/>
    </source>
</evidence>
<accession>A0A0Q0RSU6</accession>
<keyword evidence="3 7" id="KW-0808">Transferase</keyword>
<dbReference type="NCBIfam" id="TIGR00451">
    <property type="entry name" value="unchar_dom_2"/>
    <property type="match status" value="1"/>
</dbReference>
<dbReference type="InterPro" id="IPR002616">
    <property type="entry name" value="tRNA_ribo_trans-like"/>
</dbReference>
<dbReference type="Proteomes" id="UP000050301">
    <property type="component" value="Unassembled WGS sequence"/>
</dbReference>
<comment type="caution">
    <text evidence="9">The sequence shown here is derived from an EMBL/GenBank/DDBJ whole genome shotgun (WGS) entry which is preliminary data.</text>
</comment>
<evidence type="ECO:0000256" key="6">
    <source>
        <dbReference type="ARBA" id="ARBA00022833"/>
    </source>
</evidence>
<comment type="caution">
    <text evidence="7">Lacks conserved residue(s) required for the propagation of feature annotation.</text>
</comment>
<organism evidence="9 10">
    <name type="scientific">Acidiplasma cupricumulans</name>
    <dbReference type="NCBI Taxonomy" id="312540"/>
    <lineage>
        <taxon>Archaea</taxon>
        <taxon>Methanobacteriati</taxon>
        <taxon>Thermoplasmatota</taxon>
        <taxon>Thermoplasmata</taxon>
        <taxon>Thermoplasmatales</taxon>
        <taxon>Ferroplasmaceae</taxon>
        <taxon>Acidiplasma</taxon>
    </lineage>
</organism>
<dbReference type="SUPFAM" id="SSF51713">
    <property type="entry name" value="tRNA-guanine transglycosylase"/>
    <property type="match status" value="1"/>
</dbReference>
<dbReference type="InterPro" id="IPR036511">
    <property type="entry name" value="TGT-like_sf"/>
</dbReference>
<dbReference type="FunCoup" id="A0A0Q0RSU6">
    <property type="interactions" value="132"/>
</dbReference>
<dbReference type="NCBIfam" id="TIGR00449">
    <property type="entry name" value="tgt_general"/>
    <property type="match status" value="1"/>
</dbReference>
<dbReference type="GO" id="GO:0005737">
    <property type="term" value="C:cytoplasm"/>
    <property type="evidence" value="ECO:0007669"/>
    <property type="project" value="TreeGrafter"/>
</dbReference>
<dbReference type="PANTHER" id="PTHR46499:SF1">
    <property type="entry name" value="QUEUINE TRNA-RIBOSYLTRANSFERASE"/>
    <property type="match status" value="1"/>
</dbReference>
<evidence type="ECO:0000256" key="2">
    <source>
        <dbReference type="ARBA" id="ARBA00022676"/>
    </source>
</evidence>
<comment type="similarity">
    <text evidence="7">Belongs to the archaeosine tRNA-ribosyltransferase family.</text>
</comment>
<evidence type="ECO:0000256" key="7">
    <source>
        <dbReference type="HAMAP-Rule" id="MF_01634"/>
    </source>
</evidence>
<evidence type="ECO:0000256" key="3">
    <source>
        <dbReference type="ARBA" id="ARBA00022679"/>
    </source>
</evidence>
<dbReference type="Gene3D" id="3.10.450.90">
    <property type="entry name" value="ArcTGT, C2 domain"/>
    <property type="match status" value="1"/>
</dbReference>
<comment type="pathway">
    <text evidence="1 7">tRNA modification; archaeosine-tRNA biosynthesis.</text>
</comment>
<dbReference type="UniPathway" id="UPA00393"/>
<protein>
    <recommendedName>
        <fullName evidence="7">tRNA-guanine(15) transglycosylase</fullName>
        <ecNumber evidence="7">2.4.2.48</ecNumber>
    </recommendedName>
    <alternativeName>
        <fullName evidence="7">7-cyano-7-deazaguanine tRNA-ribosyltransferase</fullName>
    </alternativeName>
    <alternativeName>
        <fullName evidence="7">Archaeal tRNA-guanine transglycosylase</fullName>
    </alternativeName>
</protein>
<dbReference type="EMBL" id="LKBH01000130">
    <property type="protein sequence ID" value="KQB35466.1"/>
    <property type="molecule type" value="Genomic_DNA"/>
</dbReference>
<evidence type="ECO:0000313" key="9">
    <source>
        <dbReference type="EMBL" id="KQB35466.1"/>
    </source>
</evidence>
<dbReference type="SUPFAM" id="SSF88802">
    <property type="entry name" value="Pre-PUA domain"/>
    <property type="match status" value="1"/>
</dbReference>
<dbReference type="InterPro" id="IPR038250">
    <property type="entry name" value="TGT_C2_sf"/>
</dbReference>
<dbReference type="Gene3D" id="3.20.20.105">
    <property type="entry name" value="Queuine tRNA-ribosyltransferase-like"/>
    <property type="match status" value="1"/>
</dbReference>
<dbReference type="AlphaFoldDB" id="A0A0Q0RSU6"/>
<evidence type="ECO:0000256" key="5">
    <source>
        <dbReference type="ARBA" id="ARBA00022723"/>
    </source>
</evidence>
<dbReference type="InterPro" id="IPR002478">
    <property type="entry name" value="PUA"/>
</dbReference>
<reference evidence="9 10" key="1">
    <citation type="submission" date="2015-09" db="EMBL/GenBank/DDBJ databases">
        <title>Heavy metals and arsenic resistance mechanisms in polyextremophilic archaea of the family Ferroplasmaceae.</title>
        <authorList>
            <person name="Bulaev A.G."/>
            <person name="Kanygina A.V."/>
        </authorList>
    </citation>
    <scope>NUCLEOTIDE SEQUENCE [LARGE SCALE GENOMIC DNA]</scope>
    <source>
        <strain evidence="9 10">BH2</strain>
    </source>
</reference>
<dbReference type="Pfam" id="PF01702">
    <property type="entry name" value="TGT"/>
    <property type="match status" value="1"/>
</dbReference>
<comment type="cofactor">
    <cofactor evidence="7">
        <name>Zn(2+)</name>
        <dbReference type="ChEBI" id="CHEBI:29105"/>
    </cofactor>
    <text evidence="7">Binds 1 zinc ion per subunit.</text>
</comment>
<evidence type="ECO:0000259" key="8">
    <source>
        <dbReference type="SMART" id="SM00359"/>
    </source>
</evidence>
<dbReference type="InParanoid" id="A0A0Q0RSU6"/>
<dbReference type="SMART" id="SM00359">
    <property type="entry name" value="PUA"/>
    <property type="match status" value="1"/>
</dbReference>
<dbReference type="InterPro" id="IPR029402">
    <property type="entry name" value="TGT_C2"/>
</dbReference>
<dbReference type="InterPro" id="IPR015947">
    <property type="entry name" value="PUA-like_sf"/>
</dbReference>
<dbReference type="GO" id="GO:0008270">
    <property type="term" value="F:zinc ion binding"/>
    <property type="evidence" value="ECO:0007669"/>
    <property type="project" value="UniProtKB-UniRule"/>
</dbReference>
<dbReference type="NCBIfam" id="TIGR00432">
    <property type="entry name" value="arcsn_tRNA_tgt"/>
    <property type="match status" value="1"/>
</dbReference>
<dbReference type="InterPro" id="IPR004804">
    <property type="entry name" value="TgtA"/>
</dbReference>
<feature type="domain" description="PUA" evidence="8">
    <location>
        <begin position="548"/>
        <end position="622"/>
    </location>
</feature>
<dbReference type="SUPFAM" id="SSF88697">
    <property type="entry name" value="PUA domain-like"/>
    <property type="match status" value="1"/>
</dbReference>
<dbReference type="Pfam" id="PF01472">
    <property type="entry name" value="PUA"/>
    <property type="match status" value="1"/>
</dbReference>
<keyword evidence="10" id="KW-1185">Reference proteome</keyword>
<dbReference type="InterPro" id="IPR050076">
    <property type="entry name" value="ArchSynthase1/Queuine_TRR"/>
</dbReference>
<dbReference type="GO" id="GO:0002099">
    <property type="term" value="P:tRNA wobble guanine modification"/>
    <property type="evidence" value="ECO:0007669"/>
    <property type="project" value="TreeGrafter"/>
</dbReference>
<evidence type="ECO:0000256" key="4">
    <source>
        <dbReference type="ARBA" id="ARBA00022694"/>
    </source>
</evidence>
<dbReference type="Gene3D" id="2.30.130.10">
    <property type="entry name" value="PUA domain"/>
    <property type="match status" value="1"/>
</dbReference>
<gene>
    <name evidence="7" type="primary">tgtA</name>
    <name evidence="9" type="ORF">AOG55_06615</name>
</gene>
<dbReference type="HAMAP" id="MF_01634">
    <property type="entry name" value="TgtA_arch"/>
    <property type="match status" value="1"/>
</dbReference>
<dbReference type="GO" id="GO:0016763">
    <property type="term" value="F:pentosyltransferase activity"/>
    <property type="evidence" value="ECO:0007669"/>
    <property type="project" value="UniProtKB-UniRule"/>
</dbReference>
<dbReference type="CDD" id="cd21149">
    <property type="entry name" value="PUA_archaeosine_TGT"/>
    <property type="match status" value="1"/>
</dbReference>
<dbReference type="PROSITE" id="PS50890">
    <property type="entry name" value="PUA"/>
    <property type="match status" value="1"/>
</dbReference>
<feature type="binding site" evidence="7">
    <location>
        <position position="121"/>
    </location>
    <ligand>
        <name>substrate</name>
    </ligand>
</feature>
<name>A0A0Q0RSU6_9ARCH</name>
<dbReference type="EC" id="2.4.2.48" evidence="7"/>
<keyword evidence="6 7" id="KW-0862">Zinc</keyword>
<evidence type="ECO:0000313" key="10">
    <source>
        <dbReference type="Proteomes" id="UP000050301"/>
    </source>
</evidence>
<feature type="binding site" evidence="7">
    <location>
        <position position="184"/>
    </location>
    <ligand>
        <name>substrate</name>
    </ligand>
</feature>
<dbReference type="PANTHER" id="PTHR46499">
    <property type="entry name" value="QUEUINE TRNA-RIBOSYLTRANSFERASE"/>
    <property type="match status" value="1"/>
</dbReference>